<gene>
    <name evidence="1" type="ORF">E4N86_05490</name>
</gene>
<dbReference type="RefSeq" id="WP_253716164.1">
    <property type="nucleotide sequence ID" value="NZ_CP051522.1"/>
</dbReference>
<protein>
    <submittedName>
        <fullName evidence="1">Uncharacterized protein</fullName>
    </submittedName>
</protein>
<dbReference type="Proteomes" id="UP001056981">
    <property type="component" value="Chromosome"/>
</dbReference>
<accession>A0A9Q9EX26</accession>
<evidence type="ECO:0000313" key="2">
    <source>
        <dbReference type="Proteomes" id="UP001056981"/>
    </source>
</evidence>
<dbReference type="AlphaFoldDB" id="A0A9Q9EX26"/>
<proteinExistence type="predicted"/>
<sequence length="273" mass="32343">MNIYENLATQAIISFFYNEALWKKEIVFDFLLKPFNLQLSDIAEVKAQDNLKETVPDFTIVTKDAKSLRYEVKINNSGLTISEYDKDTRDAYLIRKNYSFREEIPIPKDKILFWEDLFETIDKKEATKDFACFDLIREYMCEDIHTLLFKPHEVAMLYSPDTIIAVYEMKEKLLKICKKFLDANVTKYEYKKTPDDNKYGIGYYFKKKGEPEYDLFIGLSPHAEKYYSIAKYISGDSWDCFELDKEILAKCNTEEELQQEFNKNVEDVMLKIK</sequence>
<reference evidence="1" key="1">
    <citation type="submission" date="2020-04" db="EMBL/GenBank/DDBJ databases">
        <title>Comparative genomics of oral phylogroup-2 Treponema strains.</title>
        <authorList>
            <person name="Zeng H."/>
            <person name="Chan Y.K."/>
            <person name="Watt R.M."/>
        </authorList>
    </citation>
    <scope>NUCLEOTIDE SEQUENCE</scope>
    <source>
        <strain evidence="1">OMZ 905</strain>
    </source>
</reference>
<organism evidence="1 2">
    <name type="scientific">Treponema denticola</name>
    <dbReference type="NCBI Taxonomy" id="158"/>
    <lineage>
        <taxon>Bacteria</taxon>
        <taxon>Pseudomonadati</taxon>
        <taxon>Spirochaetota</taxon>
        <taxon>Spirochaetia</taxon>
        <taxon>Spirochaetales</taxon>
        <taxon>Treponemataceae</taxon>
        <taxon>Treponema</taxon>
    </lineage>
</organism>
<evidence type="ECO:0000313" key="1">
    <source>
        <dbReference type="EMBL" id="UTD00181.1"/>
    </source>
</evidence>
<dbReference type="EMBL" id="CP051635">
    <property type="protein sequence ID" value="UTD00181.1"/>
    <property type="molecule type" value="Genomic_DNA"/>
</dbReference>
<name>A0A9Q9EX26_TREDN</name>